<dbReference type="GO" id="GO:0004497">
    <property type="term" value="F:monooxygenase activity"/>
    <property type="evidence" value="ECO:0007669"/>
    <property type="project" value="UniProtKB-KW"/>
</dbReference>
<evidence type="ECO:0000256" key="11">
    <source>
        <dbReference type="ARBA" id="ARBA00023033"/>
    </source>
</evidence>
<keyword evidence="5 13" id="KW-0349">Heme</keyword>
<dbReference type="InterPro" id="IPR002403">
    <property type="entry name" value="Cyt_P450_E_grp-IV"/>
</dbReference>
<dbReference type="InterPro" id="IPR001128">
    <property type="entry name" value="Cyt_P450"/>
</dbReference>
<keyword evidence="10 13" id="KW-0408">Iron</keyword>
<dbReference type="Proteomes" id="UP001221142">
    <property type="component" value="Unassembled WGS sequence"/>
</dbReference>
<keyword evidence="15" id="KW-1185">Reference proteome</keyword>
<dbReference type="PANTHER" id="PTHR24305">
    <property type="entry name" value="CYTOCHROME P450"/>
    <property type="match status" value="1"/>
</dbReference>
<evidence type="ECO:0000313" key="15">
    <source>
        <dbReference type="Proteomes" id="UP001221142"/>
    </source>
</evidence>
<gene>
    <name evidence="14" type="ORF">FB45DRAFT_997642</name>
</gene>
<dbReference type="GO" id="GO:0016020">
    <property type="term" value="C:membrane"/>
    <property type="evidence" value="ECO:0007669"/>
    <property type="project" value="UniProtKB-SubCell"/>
</dbReference>
<comment type="subcellular location">
    <subcellularLocation>
        <location evidence="2">Membrane</location>
    </subcellularLocation>
</comment>
<evidence type="ECO:0000256" key="10">
    <source>
        <dbReference type="ARBA" id="ARBA00023004"/>
    </source>
</evidence>
<protein>
    <submittedName>
        <fullName evidence="14">Cytochrome P450</fullName>
    </submittedName>
</protein>
<keyword evidence="11" id="KW-0503">Monooxygenase</keyword>
<dbReference type="AlphaFoldDB" id="A0AAD7CK71"/>
<keyword evidence="9" id="KW-0560">Oxidoreductase</keyword>
<evidence type="ECO:0000256" key="6">
    <source>
        <dbReference type="ARBA" id="ARBA00022692"/>
    </source>
</evidence>
<proteinExistence type="inferred from homology"/>
<keyword evidence="6" id="KW-0812">Transmembrane</keyword>
<dbReference type="PRINTS" id="PR00465">
    <property type="entry name" value="EP450IV"/>
</dbReference>
<dbReference type="EMBL" id="JARKIF010000001">
    <property type="protein sequence ID" value="KAJ7650881.1"/>
    <property type="molecule type" value="Genomic_DNA"/>
</dbReference>
<reference evidence="14" key="1">
    <citation type="submission" date="2023-03" db="EMBL/GenBank/DDBJ databases">
        <title>Massive genome expansion in bonnet fungi (Mycena s.s.) driven by repeated elements and novel gene families across ecological guilds.</title>
        <authorList>
            <consortium name="Lawrence Berkeley National Laboratory"/>
            <person name="Harder C.B."/>
            <person name="Miyauchi S."/>
            <person name="Viragh M."/>
            <person name="Kuo A."/>
            <person name="Thoen E."/>
            <person name="Andreopoulos B."/>
            <person name="Lu D."/>
            <person name="Skrede I."/>
            <person name="Drula E."/>
            <person name="Henrissat B."/>
            <person name="Morin E."/>
            <person name="Kohler A."/>
            <person name="Barry K."/>
            <person name="LaButti K."/>
            <person name="Morin E."/>
            <person name="Salamov A."/>
            <person name="Lipzen A."/>
            <person name="Mereny Z."/>
            <person name="Hegedus B."/>
            <person name="Baldrian P."/>
            <person name="Stursova M."/>
            <person name="Weitz H."/>
            <person name="Taylor A."/>
            <person name="Grigoriev I.V."/>
            <person name="Nagy L.G."/>
            <person name="Martin F."/>
            <person name="Kauserud H."/>
        </authorList>
    </citation>
    <scope>NUCLEOTIDE SEQUENCE</scope>
    <source>
        <strain evidence="14">9284</strain>
    </source>
</reference>
<evidence type="ECO:0000256" key="3">
    <source>
        <dbReference type="ARBA" id="ARBA00004721"/>
    </source>
</evidence>
<feature type="binding site" description="axial binding residue" evidence="13">
    <location>
        <position position="377"/>
    </location>
    <ligand>
        <name>heme</name>
        <dbReference type="ChEBI" id="CHEBI:30413"/>
    </ligand>
    <ligandPart>
        <name>Fe</name>
        <dbReference type="ChEBI" id="CHEBI:18248"/>
    </ligandPart>
</feature>
<comment type="pathway">
    <text evidence="3">Secondary metabolite biosynthesis; terpenoid biosynthesis.</text>
</comment>
<evidence type="ECO:0000256" key="9">
    <source>
        <dbReference type="ARBA" id="ARBA00023002"/>
    </source>
</evidence>
<accession>A0AAD7CK71</accession>
<name>A0AAD7CK71_9AGAR</name>
<dbReference type="Pfam" id="PF00067">
    <property type="entry name" value="p450"/>
    <property type="match status" value="1"/>
</dbReference>
<keyword evidence="7 13" id="KW-0479">Metal-binding</keyword>
<evidence type="ECO:0000256" key="2">
    <source>
        <dbReference type="ARBA" id="ARBA00004370"/>
    </source>
</evidence>
<dbReference type="PANTHER" id="PTHR24305:SF166">
    <property type="entry name" value="CYTOCHROME P450 12A4, MITOCHONDRIAL-RELATED"/>
    <property type="match status" value="1"/>
</dbReference>
<dbReference type="GO" id="GO:0005506">
    <property type="term" value="F:iron ion binding"/>
    <property type="evidence" value="ECO:0007669"/>
    <property type="project" value="InterPro"/>
</dbReference>
<keyword evidence="8" id="KW-1133">Transmembrane helix</keyword>
<sequence>MLYNTLLGIPHMKVQRLHERYGPIVQIGPNTLSFVSTTAIKQIYSFSNAFDKSSVYELQHMDGSGLFFFKDKASHALRRRILNRSFSEQALSQYHEHLVGEVEHLIRCLLEKTAEHGQVDLTRILPQYAFDNINTIFFSGHAFPSLLDSDDPTHITRWAASVFELGEIFSHVEALFHLTMCIPGVSKLMPFGKISVDAAERRLRNGPAFRDGISYWFDGGESQPKLDASDLPIETETILLGDAVGGVLVLMFYFLIESPKWLHLLRGELEASKERAPTQWLLSLDKLDILNAVIQEGLRLGTPLPGFPRVVPDDGAIIDGHHVPGGTSVSVPIWGYHLSKEHFSDPTTFDPDRWIEDGRFSSNKGTLFAFTAGPFGCAGQKLAYAQLRILLALVVFQLDIVPTPEFDPVKFWNGVRNRRATTFPGPFWVRVAGRGDRGL</sequence>
<evidence type="ECO:0000256" key="1">
    <source>
        <dbReference type="ARBA" id="ARBA00001971"/>
    </source>
</evidence>
<dbReference type="InterPro" id="IPR036396">
    <property type="entry name" value="Cyt_P450_sf"/>
</dbReference>
<dbReference type="GO" id="GO:0016705">
    <property type="term" value="F:oxidoreductase activity, acting on paired donors, with incorporation or reduction of molecular oxygen"/>
    <property type="evidence" value="ECO:0007669"/>
    <property type="project" value="InterPro"/>
</dbReference>
<evidence type="ECO:0000256" key="12">
    <source>
        <dbReference type="ARBA" id="ARBA00023136"/>
    </source>
</evidence>
<evidence type="ECO:0000313" key="14">
    <source>
        <dbReference type="EMBL" id="KAJ7650881.1"/>
    </source>
</evidence>
<evidence type="ECO:0000256" key="7">
    <source>
        <dbReference type="ARBA" id="ARBA00022723"/>
    </source>
</evidence>
<organism evidence="14 15">
    <name type="scientific">Roridomyces roridus</name>
    <dbReference type="NCBI Taxonomy" id="1738132"/>
    <lineage>
        <taxon>Eukaryota</taxon>
        <taxon>Fungi</taxon>
        <taxon>Dikarya</taxon>
        <taxon>Basidiomycota</taxon>
        <taxon>Agaricomycotina</taxon>
        <taxon>Agaricomycetes</taxon>
        <taxon>Agaricomycetidae</taxon>
        <taxon>Agaricales</taxon>
        <taxon>Marasmiineae</taxon>
        <taxon>Mycenaceae</taxon>
        <taxon>Roridomyces</taxon>
    </lineage>
</organism>
<evidence type="ECO:0000256" key="13">
    <source>
        <dbReference type="PIRSR" id="PIRSR602403-1"/>
    </source>
</evidence>
<evidence type="ECO:0000256" key="8">
    <source>
        <dbReference type="ARBA" id="ARBA00022989"/>
    </source>
</evidence>
<dbReference type="Gene3D" id="1.10.630.10">
    <property type="entry name" value="Cytochrome P450"/>
    <property type="match status" value="1"/>
</dbReference>
<dbReference type="InterPro" id="IPR050121">
    <property type="entry name" value="Cytochrome_P450_monoxygenase"/>
</dbReference>
<comment type="caution">
    <text evidence="14">The sequence shown here is derived from an EMBL/GenBank/DDBJ whole genome shotgun (WGS) entry which is preliminary data.</text>
</comment>
<comment type="similarity">
    <text evidence="4">Belongs to the cytochrome P450 family.</text>
</comment>
<evidence type="ECO:0000256" key="4">
    <source>
        <dbReference type="ARBA" id="ARBA00010617"/>
    </source>
</evidence>
<dbReference type="SUPFAM" id="SSF48264">
    <property type="entry name" value="Cytochrome P450"/>
    <property type="match status" value="1"/>
</dbReference>
<evidence type="ECO:0000256" key="5">
    <source>
        <dbReference type="ARBA" id="ARBA00022617"/>
    </source>
</evidence>
<comment type="cofactor">
    <cofactor evidence="1 13">
        <name>heme</name>
        <dbReference type="ChEBI" id="CHEBI:30413"/>
    </cofactor>
</comment>
<dbReference type="GO" id="GO:0020037">
    <property type="term" value="F:heme binding"/>
    <property type="evidence" value="ECO:0007669"/>
    <property type="project" value="InterPro"/>
</dbReference>
<keyword evidence="12" id="KW-0472">Membrane</keyword>